<evidence type="ECO:0000313" key="3">
    <source>
        <dbReference type="Proteomes" id="UP000694564"/>
    </source>
</evidence>
<evidence type="ECO:0000256" key="1">
    <source>
        <dbReference type="SAM" id="SignalP"/>
    </source>
</evidence>
<dbReference type="Ensembl" id="ENSSVLT00005002938.1">
    <property type="protein sequence ID" value="ENSSVLP00005002680.1"/>
    <property type="gene ID" value="ENSSVLG00005002145.1"/>
</dbReference>
<accession>A0A8D2AJC2</accession>
<dbReference type="OrthoDB" id="10512228at2759"/>
<reference evidence="2" key="2">
    <citation type="submission" date="2025-08" db="UniProtKB">
        <authorList>
            <consortium name="Ensembl"/>
        </authorList>
    </citation>
    <scope>IDENTIFICATION</scope>
</reference>
<evidence type="ECO:0008006" key="4">
    <source>
        <dbReference type="Google" id="ProtNLM"/>
    </source>
</evidence>
<organism evidence="2 3">
    <name type="scientific">Sciurus vulgaris</name>
    <name type="common">Eurasian red squirrel</name>
    <dbReference type="NCBI Taxonomy" id="55149"/>
    <lineage>
        <taxon>Eukaryota</taxon>
        <taxon>Metazoa</taxon>
        <taxon>Chordata</taxon>
        <taxon>Craniata</taxon>
        <taxon>Vertebrata</taxon>
        <taxon>Euteleostomi</taxon>
        <taxon>Mammalia</taxon>
        <taxon>Eutheria</taxon>
        <taxon>Euarchontoglires</taxon>
        <taxon>Glires</taxon>
        <taxon>Rodentia</taxon>
        <taxon>Sciuromorpha</taxon>
        <taxon>Sciuridae</taxon>
        <taxon>Sciurinae</taxon>
        <taxon>Sciurini</taxon>
        <taxon>Sciurus</taxon>
    </lineage>
</organism>
<reference evidence="2" key="3">
    <citation type="submission" date="2025-09" db="UniProtKB">
        <authorList>
            <consortium name="Ensembl"/>
        </authorList>
    </citation>
    <scope>IDENTIFICATION</scope>
</reference>
<protein>
    <recommendedName>
        <fullName evidence="4">Secreted protein</fullName>
    </recommendedName>
</protein>
<sequence>MYLKPSLFLVLYFLSGKCKEVVLNKFKQKWEAQRMAFVYCLWSLRVRLFEAPVTASESPLKAEAGLCSQSSHT</sequence>
<evidence type="ECO:0000313" key="2">
    <source>
        <dbReference type="Ensembl" id="ENSSVLP00005002680.1"/>
    </source>
</evidence>
<feature type="signal peptide" evidence="1">
    <location>
        <begin position="1"/>
        <end position="18"/>
    </location>
</feature>
<name>A0A8D2AJC2_SCIVU</name>
<feature type="chain" id="PRO_5034073401" description="Secreted protein" evidence="1">
    <location>
        <begin position="19"/>
        <end position="73"/>
    </location>
</feature>
<dbReference type="AlphaFoldDB" id="A0A8D2AJC2"/>
<keyword evidence="3" id="KW-1185">Reference proteome</keyword>
<dbReference type="GeneTree" id="ENSGT00910000148375"/>
<keyword evidence="1" id="KW-0732">Signal</keyword>
<proteinExistence type="predicted"/>
<reference evidence="2" key="1">
    <citation type="submission" date="2020-06" db="EMBL/GenBank/DDBJ databases">
        <authorList>
            <consortium name="Wellcome Sanger Institute Data Sharing"/>
        </authorList>
    </citation>
    <scope>NUCLEOTIDE SEQUENCE [LARGE SCALE GENOMIC DNA]</scope>
</reference>
<dbReference type="Proteomes" id="UP000694564">
    <property type="component" value="Chromosome 1"/>
</dbReference>